<feature type="coiled-coil region" evidence="2">
    <location>
        <begin position="165"/>
        <end position="199"/>
    </location>
</feature>
<evidence type="ECO:0000259" key="3">
    <source>
        <dbReference type="Pfam" id="PF25893"/>
    </source>
</evidence>
<proteinExistence type="inferred from homology"/>
<dbReference type="InterPro" id="IPR058792">
    <property type="entry name" value="Beta-barrel_RND_2"/>
</dbReference>
<sequence length="395" mass="42816">MKDAKLEALIKNKDVEGLQKYKERQKFKLDSINQVMANIDTKLTSLGATPTANGVVSLQKLELTNFVQHFDIQGSVTTDQDVMVQPNFSGLLSLYVKKGQNVSKGQVIGRVADGGLNDQHKQALIQVSAANAQLQQIKANANLAKIAYEKQEALWKQKIGSEFQYLQAKTNYEAIQSQIAAAQNQVSATQKAADAIKANLAKTAIVAPFSGVIDEVVTQNGQVVSPGSNIVKLISLGMMRIEANVPENYLAKIRVGTPVKVFLPTINQKITSKIRLVGNYIDPATRTFKIEIPVSSYGGIVKPNLLAQVSIESYVNPSAIQIPQNYVYDDAAYKSYVFVATNINGNNAVAKKVYVNLGEKSSNMVEVTSGLNGGDQLITDGSKNLTNGQKVKLAQ</sequence>
<dbReference type="InterPro" id="IPR058637">
    <property type="entry name" value="YknX-like_C"/>
</dbReference>
<evidence type="ECO:0000259" key="5">
    <source>
        <dbReference type="Pfam" id="PF25989"/>
    </source>
</evidence>
<comment type="caution">
    <text evidence="6">The sequence shown here is derived from an EMBL/GenBank/DDBJ whole genome shotgun (WGS) entry which is preliminary data.</text>
</comment>
<evidence type="ECO:0000256" key="1">
    <source>
        <dbReference type="ARBA" id="ARBA00009477"/>
    </source>
</evidence>
<gene>
    <name evidence="6" type="ORF">ACM44_06645</name>
</gene>
<dbReference type="SUPFAM" id="SSF111369">
    <property type="entry name" value="HlyD-like secretion proteins"/>
    <property type="match status" value="1"/>
</dbReference>
<feature type="domain" description="YknX-like C-terminal permuted SH3-like" evidence="5">
    <location>
        <begin position="321"/>
        <end position="392"/>
    </location>
</feature>
<dbReference type="GO" id="GO:0015562">
    <property type="term" value="F:efflux transmembrane transporter activity"/>
    <property type="evidence" value="ECO:0007669"/>
    <property type="project" value="TreeGrafter"/>
</dbReference>
<dbReference type="EMBL" id="LFNG01000007">
    <property type="protein sequence ID" value="KMQ71500.1"/>
    <property type="molecule type" value="Genomic_DNA"/>
</dbReference>
<dbReference type="Pfam" id="PF25989">
    <property type="entry name" value="YknX_C"/>
    <property type="match status" value="1"/>
</dbReference>
<dbReference type="Pfam" id="PF25954">
    <property type="entry name" value="Beta-barrel_RND_2"/>
    <property type="match status" value="1"/>
</dbReference>
<keyword evidence="2" id="KW-0175">Coiled coil</keyword>
<evidence type="ECO:0000313" key="7">
    <source>
        <dbReference type="Proteomes" id="UP000035900"/>
    </source>
</evidence>
<evidence type="ECO:0000256" key="2">
    <source>
        <dbReference type="SAM" id="Coils"/>
    </source>
</evidence>
<dbReference type="PANTHER" id="PTHR30469:SF15">
    <property type="entry name" value="HLYD FAMILY OF SECRETION PROTEINS"/>
    <property type="match status" value="1"/>
</dbReference>
<dbReference type="Gene3D" id="2.40.50.100">
    <property type="match status" value="1"/>
</dbReference>
<evidence type="ECO:0000259" key="4">
    <source>
        <dbReference type="Pfam" id="PF25954"/>
    </source>
</evidence>
<dbReference type="NCBIfam" id="TIGR01730">
    <property type="entry name" value="RND_mfp"/>
    <property type="match status" value="1"/>
</dbReference>
<dbReference type="Gene3D" id="2.40.30.170">
    <property type="match status" value="1"/>
</dbReference>
<feature type="domain" description="CzcB-like alpha-helical hairpin" evidence="3">
    <location>
        <begin position="130"/>
        <end position="188"/>
    </location>
</feature>
<organism evidence="6 7">
    <name type="scientific">Chryseobacterium koreense CCUG 49689</name>
    <dbReference type="NCBI Taxonomy" id="1304281"/>
    <lineage>
        <taxon>Bacteria</taxon>
        <taxon>Pseudomonadati</taxon>
        <taxon>Bacteroidota</taxon>
        <taxon>Flavobacteriia</taxon>
        <taxon>Flavobacteriales</taxon>
        <taxon>Weeksellaceae</taxon>
        <taxon>Chryseobacterium group</taxon>
        <taxon>Chryseobacterium</taxon>
    </lineage>
</organism>
<keyword evidence="7" id="KW-1185">Reference proteome</keyword>
<feature type="domain" description="CusB-like beta-barrel" evidence="4">
    <location>
        <begin position="241"/>
        <end position="312"/>
    </location>
</feature>
<reference evidence="6 7" key="1">
    <citation type="journal article" date="2004" name="Int. J. Syst. Evol. Microbiol.">
        <title>Kaistella koreensis gen. nov., sp. nov., a novel member of the Chryseobacterium-Bergeyella-Riemerella branch.</title>
        <authorList>
            <person name="Kim M.K."/>
            <person name="Im W.T."/>
            <person name="Shin Y.K."/>
            <person name="Lim J.H."/>
            <person name="Kim S.H."/>
            <person name="Lee B.C."/>
            <person name="Park M.Y."/>
            <person name="Lee K.Y."/>
            <person name="Lee S.T."/>
        </authorList>
    </citation>
    <scope>NUCLEOTIDE SEQUENCE [LARGE SCALE GENOMIC DNA]</scope>
    <source>
        <strain evidence="6 7">CCUG 49689</strain>
    </source>
</reference>
<dbReference type="STRING" id="1304281.ACM44_06645"/>
<comment type="similarity">
    <text evidence="1">Belongs to the membrane fusion protein (MFP) (TC 8.A.1) family.</text>
</comment>
<dbReference type="PANTHER" id="PTHR30469">
    <property type="entry name" value="MULTIDRUG RESISTANCE PROTEIN MDTA"/>
    <property type="match status" value="1"/>
</dbReference>
<dbReference type="Pfam" id="PF25893">
    <property type="entry name" value="HH_CzcB"/>
    <property type="match status" value="1"/>
</dbReference>
<dbReference type="PATRIC" id="fig|1304281.5.peg.1424"/>
<evidence type="ECO:0000313" key="6">
    <source>
        <dbReference type="EMBL" id="KMQ71500.1"/>
    </source>
</evidence>
<dbReference type="Gene3D" id="2.40.420.20">
    <property type="match status" value="1"/>
</dbReference>
<protein>
    <submittedName>
        <fullName evidence="6">Uncharacterized protein</fullName>
    </submittedName>
</protein>
<accession>A0A0J7LR59</accession>
<dbReference type="Proteomes" id="UP000035900">
    <property type="component" value="Unassembled WGS sequence"/>
</dbReference>
<dbReference type="InterPro" id="IPR058648">
    <property type="entry name" value="HH_CzcB-like"/>
</dbReference>
<dbReference type="GO" id="GO:1990281">
    <property type="term" value="C:efflux pump complex"/>
    <property type="evidence" value="ECO:0007669"/>
    <property type="project" value="TreeGrafter"/>
</dbReference>
<dbReference type="InterPro" id="IPR006143">
    <property type="entry name" value="RND_pump_MFP"/>
</dbReference>
<dbReference type="Gene3D" id="1.10.287.470">
    <property type="entry name" value="Helix hairpin bin"/>
    <property type="match status" value="1"/>
</dbReference>
<name>A0A0J7LR59_9FLAO</name>
<dbReference type="AlphaFoldDB" id="A0A0J7LR59"/>